<dbReference type="InterPro" id="IPR036412">
    <property type="entry name" value="HAD-like_sf"/>
</dbReference>
<dbReference type="FunFam" id="3.90.550.10:FF:000074">
    <property type="entry name" value="N-acylneuraminate cytidylyltransferase A"/>
    <property type="match status" value="1"/>
</dbReference>
<keyword evidence="5" id="KW-0808">Transferase</keyword>
<comment type="caution">
    <text evidence="6">The sequence shown here is derived from an EMBL/GenBank/DDBJ whole genome shotgun (WGS) entry which is preliminary data.</text>
</comment>
<dbReference type="Proteomes" id="UP000812440">
    <property type="component" value="Chromosome 3"/>
</dbReference>
<evidence type="ECO:0000313" key="6">
    <source>
        <dbReference type="EMBL" id="KAG8438543.1"/>
    </source>
</evidence>
<keyword evidence="5" id="KW-0548">Nucleotidyltransferase</keyword>
<comment type="pathway">
    <text evidence="2">Amino-sugar metabolism; N-acetylneuraminate metabolism.</text>
</comment>
<keyword evidence="7" id="KW-1185">Reference proteome</keyword>
<protein>
    <recommendedName>
        <fullName evidence="4">N-acylneuraminate cytidylyltransferase</fullName>
        <ecNumber evidence="4">2.7.7.43</ecNumber>
    </recommendedName>
</protein>
<dbReference type="Gene3D" id="3.40.50.1000">
    <property type="entry name" value="HAD superfamily/HAD-like"/>
    <property type="match status" value="1"/>
</dbReference>
<dbReference type="SUPFAM" id="SSF56784">
    <property type="entry name" value="HAD-like"/>
    <property type="match status" value="1"/>
</dbReference>
<dbReference type="FunFam" id="3.40.50.1000:FF:000522">
    <property type="match status" value="1"/>
</dbReference>
<evidence type="ECO:0000256" key="2">
    <source>
        <dbReference type="ARBA" id="ARBA00005141"/>
    </source>
</evidence>
<dbReference type="Pfam" id="PF02348">
    <property type="entry name" value="CTP_transf_3"/>
    <property type="match status" value="1"/>
</dbReference>
<dbReference type="InterPro" id="IPR050793">
    <property type="entry name" value="CMP-NeuNAc_synthase"/>
</dbReference>
<dbReference type="AlphaFoldDB" id="A0A8T2J435"/>
<name>A0A8T2J435_9PIPI</name>
<comment type="catalytic activity">
    <reaction evidence="1">
        <text>an N-acylneuraminate + CTP = a CMP-N-acyl-beta-neuraminate + diphosphate</text>
        <dbReference type="Rhea" id="RHEA:11344"/>
        <dbReference type="ChEBI" id="CHEBI:33019"/>
        <dbReference type="ChEBI" id="CHEBI:37563"/>
        <dbReference type="ChEBI" id="CHEBI:60073"/>
        <dbReference type="ChEBI" id="CHEBI:68671"/>
        <dbReference type="EC" id="2.7.7.43"/>
    </reaction>
</comment>
<sequence length="402" mass="45080">MAEGGNWGHLSALVLARGGSKGIPLKNIKELAGRPLIGWVLRAAVDCGGFDSVWVSTDNDEIAAVALQFGAKVHHRCPEVSKDTTSSLETIQEFLISHPEVDIVGNIQATSPCLHPDTLKRVIEMIRKDGYDSVFSVVRHHLFRWSDVKRTGEETKPENFNPARRPRRQDWSGELYENGSFYFATKELIRQGKLQGGKVAYYEMNPEHSVDIDIDIDWPIAEQRVKRYGYYGKGDPKVVKLLVCNLDGCLTDGRVYVNQNHELMSYSLRDLDGIQMLQRKHVEVRFLSERKISAALLDTLKLPCRVETKVSNKRSLVERWMAELGLSSWEQVAYMGCGYSDVECLKLAGTGGVPADACVEAKMTDNFVCKCNGGGGAIQEFAEHIEQSKESRKRKFGNEKQP</sequence>
<organism evidence="6 7">
    <name type="scientific">Hymenochirus boettgeri</name>
    <name type="common">Congo dwarf clawed frog</name>
    <dbReference type="NCBI Taxonomy" id="247094"/>
    <lineage>
        <taxon>Eukaryota</taxon>
        <taxon>Metazoa</taxon>
        <taxon>Chordata</taxon>
        <taxon>Craniata</taxon>
        <taxon>Vertebrata</taxon>
        <taxon>Euteleostomi</taxon>
        <taxon>Amphibia</taxon>
        <taxon>Batrachia</taxon>
        <taxon>Anura</taxon>
        <taxon>Pipoidea</taxon>
        <taxon>Pipidae</taxon>
        <taxon>Pipinae</taxon>
        <taxon>Hymenochirus</taxon>
    </lineage>
</organism>
<evidence type="ECO:0000256" key="1">
    <source>
        <dbReference type="ARBA" id="ARBA00001862"/>
    </source>
</evidence>
<dbReference type="EC" id="2.7.7.43" evidence="4"/>
<dbReference type="EMBL" id="JAACNH010000006">
    <property type="protein sequence ID" value="KAG8438543.1"/>
    <property type="molecule type" value="Genomic_DNA"/>
</dbReference>
<dbReference type="OrthoDB" id="10262032at2759"/>
<dbReference type="PANTHER" id="PTHR21485">
    <property type="entry name" value="HAD SUPERFAMILY MEMBERS CMAS AND KDSC"/>
    <property type="match status" value="1"/>
</dbReference>
<dbReference type="Gene3D" id="3.90.550.10">
    <property type="entry name" value="Spore Coat Polysaccharide Biosynthesis Protein SpsA, Chain A"/>
    <property type="match status" value="1"/>
</dbReference>
<evidence type="ECO:0000313" key="7">
    <source>
        <dbReference type="Proteomes" id="UP000812440"/>
    </source>
</evidence>
<evidence type="ECO:0000256" key="5">
    <source>
        <dbReference type="ARBA" id="ARBA00022695"/>
    </source>
</evidence>
<evidence type="ECO:0000256" key="4">
    <source>
        <dbReference type="ARBA" id="ARBA00012491"/>
    </source>
</evidence>
<comment type="similarity">
    <text evidence="3">Belongs to the CMP-NeuNAc synthase family.</text>
</comment>
<accession>A0A8T2J435</accession>
<proteinExistence type="inferred from homology"/>
<dbReference type="InterPro" id="IPR003329">
    <property type="entry name" value="Cytidylyl_trans"/>
</dbReference>
<evidence type="ECO:0000256" key="3">
    <source>
        <dbReference type="ARBA" id="ARBA00010726"/>
    </source>
</evidence>
<dbReference type="PANTHER" id="PTHR21485:SF3">
    <property type="entry name" value="N-ACYLNEURAMINATE CYTIDYLYLTRANSFERASE"/>
    <property type="match status" value="1"/>
</dbReference>
<dbReference type="InterPro" id="IPR023214">
    <property type="entry name" value="HAD_sf"/>
</dbReference>
<dbReference type="CDD" id="cd02513">
    <property type="entry name" value="CMP-NeuAc_Synthase"/>
    <property type="match status" value="1"/>
</dbReference>
<gene>
    <name evidence="6" type="ORF">GDO86_004925</name>
</gene>
<dbReference type="SUPFAM" id="SSF53448">
    <property type="entry name" value="Nucleotide-diphospho-sugar transferases"/>
    <property type="match status" value="1"/>
</dbReference>
<reference evidence="6" key="1">
    <citation type="thesis" date="2020" institute="ProQuest LLC" country="789 East Eisenhower Parkway, Ann Arbor, MI, USA">
        <title>Comparative Genomics and Chromosome Evolution.</title>
        <authorList>
            <person name="Mudd A.B."/>
        </authorList>
    </citation>
    <scope>NUCLEOTIDE SEQUENCE</scope>
    <source>
        <strain evidence="6">Female2</strain>
        <tissue evidence="6">Blood</tissue>
    </source>
</reference>
<dbReference type="GO" id="GO:0008781">
    <property type="term" value="F:N-acylneuraminate cytidylyltransferase activity"/>
    <property type="evidence" value="ECO:0007669"/>
    <property type="project" value="UniProtKB-EC"/>
</dbReference>
<dbReference type="InterPro" id="IPR029044">
    <property type="entry name" value="Nucleotide-diphossugar_trans"/>
</dbReference>